<proteinExistence type="predicted"/>
<comment type="subcellular location">
    <subcellularLocation>
        <location evidence="1">Membrane</location>
        <topology evidence="1">Multi-pass membrane protein</topology>
    </subcellularLocation>
</comment>
<dbReference type="EMBL" id="BQXS01012724">
    <property type="protein sequence ID" value="GKT27240.1"/>
    <property type="molecule type" value="Genomic_DNA"/>
</dbReference>
<keyword evidence="3 6" id="KW-0812">Transmembrane</keyword>
<feature type="transmembrane region" description="Helical" evidence="6">
    <location>
        <begin position="197"/>
        <end position="220"/>
    </location>
</feature>
<feature type="transmembrane region" description="Helical" evidence="6">
    <location>
        <begin position="345"/>
        <end position="365"/>
    </location>
</feature>
<feature type="transmembrane region" description="Helical" evidence="6">
    <location>
        <begin position="377"/>
        <end position="399"/>
    </location>
</feature>
<evidence type="ECO:0000256" key="3">
    <source>
        <dbReference type="ARBA" id="ARBA00022692"/>
    </source>
</evidence>
<keyword evidence="2" id="KW-0813">Transport</keyword>
<feature type="transmembrane region" description="Helical" evidence="6">
    <location>
        <begin position="21"/>
        <end position="46"/>
    </location>
</feature>
<dbReference type="SUPFAM" id="SSF103473">
    <property type="entry name" value="MFS general substrate transporter"/>
    <property type="match status" value="1"/>
</dbReference>
<evidence type="ECO:0000256" key="4">
    <source>
        <dbReference type="ARBA" id="ARBA00022989"/>
    </source>
</evidence>
<sequence>MSNSDSSSMNGQTTVWTTKKFLILNSSMAGLQFGFAIMSSFLSPYLSTQLQFPNYVATLTWCAGPLCGFFVQPLVGSWSDATRSNMGRRRPWIIFGAAFLIFSLLFLGFSYAMGSLVNPEDPTKGTAPFAIIGAFLVNAGLNIMLAPCRAIVADLVPEKDQEAGSGWSAFMVNFSYFIVNVIFYITSFWVVVGEPEFITLMEIMTTVACFVIIGVCIPTLKYGTERPLPELIREGKVSVENTRGNVFSRIFRAFRTMPKPFLMTCIVFFFSWAGYFPYMIIATQTFGMNAGTLANSLTSLAGIIYTPFYNKLAQQKGEKSLYLLSQGIMFIAFFILCFFSDTLAVLYICAFAIGLNVTTMNAAPFSIIGKSNTSDSGLYAGALNACCVLAQLFIQLVTFICEACGWDDPSIVLAAVFSFCATGSCLLLPGLHDTIAAPADEEGILLVPSREVSEEDNFGDDLHV</sequence>
<dbReference type="InterPro" id="IPR011701">
    <property type="entry name" value="MFS"/>
</dbReference>
<feature type="transmembrane region" description="Helical" evidence="6">
    <location>
        <begin position="411"/>
        <end position="431"/>
    </location>
</feature>
<dbReference type="Pfam" id="PF07690">
    <property type="entry name" value="MFS_1"/>
    <property type="match status" value="1"/>
</dbReference>
<evidence type="ECO:0000313" key="7">
    <source>
        <dbReference type="EMBL" id="GKT27240.1"/>
    </source>
</evidence>
<dbReference type="InterPro" id="IPR036259">
    <property type="entry name" value="MFS_trans_sf"/>
</dbReference>
<protein>
    <submittedName>
        <fullName evidence="7">Major facilitator superfamily like protein</fullName>
    </submittedName>
</protein>
<accession>A0ABQ5K3T6</accession>
<gene>
    <name evidence="7" type="ORF">ADUPG1_013701</name>
</gene>
<evidence type="ECO:0000256" key="1">
    <source>
        <dbReference type="ARBA" id="ARBA00004141"/>
    </source>
</evidence>
<dbReference type="Gene3D" id="1.20.1250.20">
    <property type="entry name" value="MFS general substrate transporter like domains"/>
    <property type="match status" value="1"/>
</dbReference>
<keyword evidence="4 6" id="KW-1133">Transmembrane helix</keyword>
<keyword evidence="8" id="KW-1185">Reference proteome</keyword>
<feature type="transmembrane region" description="Helical" evidence="6">
    <location>
        <begin position="261"/>
        <end position="280"/>
    </location>
</feature>
<dbReference type="PANTHER" id="PTHR19432:SF26">
    <property type="entry name" value="MAJOR FACILITATOR SUPERFAMILY (MFS) PROFILE DOMAIN-CONTAINING PROTEIN"/>
    <property type="match status" value="1"/>
</dbReference>
<comment type="caution">
    <text evidence="7">The sequence shown here is derived from an EMBL/GenBank/DDBJ whole genome shotgun (WGS) entry which is preliminary data.</text>
</comment>
<dbReference type="Proteomes" id="UP001057375">
    <property type="component" value="Unassembled WGS sequence"/>
</dbReference>
<feature type="transmembrane region" description="Helical" evidence="6">
    <location>
        <begin position="52"/>
        <end position="71"/>
    </location>
</feature>
<dbReference type="PANTHER" id="PTHR19432">
    <property type="entry name" value="SUGAR TRANSPORTER"/>
    <property type="match status" value="1"/>
</dbReference>
<feature type="transmembrane region" description="Helical" evidence="6">
    <location>
        <begin position="125"/>
        <end position="146"/>
    </location>
</feature>
<name>A0ABQ5K3T6_9EUKA</name>
<feature type="transmembrane region" description="Helical" evidence="6">
    <location>
        <begin position="286"/>
        <end position="309"/>
    </location>
</feature>
<evidence type="ECO:0000256" key="5">
    <source>
        <dbReference type="ARBA" id="ARBA00023136"/>
    </source>
</evidence>
<evidence type="ECO:0000313" key="8">
    <source>
        <dbReference type="Proteomes" id="UP001057375"/>
    </source>
</evidence>
<reference evidence="7" key="1">
    <citation type="submission" date="2022-03" db="EMBL/GenBank/DDBJ databases">
        <title>Draft genome sequence of Aduncisulcus paluster, a free-living microaerophilic Fornicata.</title>
        <authorList>
            <person name="Yuyama I."/>
            <person name="Kume K."/>
            <person name="Tamura T."/>
            <person name="Inagaki Y."/>
            <person name="Hashimoto T."/>
        </authorList>
    </citation>
    <scope>NUCLEOTIDE SEQUENCE</scope>
    <source>
        <strain evidence="7">NY0171</strain>
    </source>
</reference>
<feature type="transmembrane region" description="Helical" evidence="6">
    <location>
        <begin position="92"/>
        <end position="113"/>
    </location>
</feature>
<evidence type="ECO:0000256" key="2">
    <source>
        <dbReference type="ARBA" id="ARBA00022448"/>
    </source>
</evidence>
<feature type="transmembrane region" description="Helical" evidence="6">
    <location>
        <begin position="167"/>
        <end position="191"/>
    </location>
</feature>
<organism evidence="7 8">
    <name type="scientific">Aduncisulcus paluster</name>
    <dbReference type="NCBI Taxonomy" id="2918883"/>
    <lineage>
        <taxon>Eukaryota</taxon>
        <taxon>Metamonada</taxon>
        <taxon>Carpediemonas-like organisms</taxon>
        <taxon>Aduncisulcus</taxon>
    </lineage>
</organism>
<feature type="transmembrane region" description="Helical" evidence="6">
    <location>
        <begin position="321"/>
        <end position="339"/>
    </location>
</feature>
<evidence type="ECO:0000256" key="6">
    <source>
        <dbReference type="SAM" id="Phobius"/>
    </source>
</evidence>
<keyword evidence="5 6" id="KW-0472">Membrane</keyword>